<evidence type="ECO:0000313" key="2">
    <source>
        <dbReference type="EMBL" id="KAK1653725.1"/>
    </source>
</evidence>
<dbReference type="Proteomes" id="UP001231189">
    <property type="component" value="Unassembled WGS sequence"/>
</dbReference>
<name>A0AAD8SJY9_LOLMU</name>
<gene>
    <name evidence="2" type="ORF">QYE76_071530</name>
</gene>
<accession>A0AAD8SJY9</accession>
<proteinExistence type="predicted"/>
<protein>
    <submittedName>
        <fullName evidence="2">Uncharacterized protein</fullName>
    </submittedName>
</protein>
<comment type="caution">
    <text evidence="2">The sequence shown here is derived from an EMBL/GenBank/DDBJ whole genome shotgun (WGS) entry which is preliminary data.</text>
</comment>
<dbReference type="AlphaFoldDB" id="A0AAD8SJY9"/>
<evidence type="ECO:0000256" key="1">
    <source>
        <dbReference type="SAM" id="MobiDB-lite"/>
    </source>
</evidence>
<keyword evidence="3" id="KW-1185">Reference proteome</keyword>
<dbReference type="EMBL" id="JAUUTY010000004">
    <property type="protein sequence ID" value="KAK1653725.1"/>
    <property type="molecule type" value="Genomic_DNA"/>
</dbReference>
<reference evidence="2" key="1">
    <citation type="submission" date="2023-07" db="EMBL/GenBank/DDBJ databases">
        <title>A chromosome-level genome assembly of Lolium multiflorum.</title>
        <authorList>
            <person name="Chen Y."/>
            <person name="Copetti D."/>
            <person name="Kolliker R."/>
            <person name="Studer B."/>
        </authorList>
    </citation>
    <scope>NUCLEOTIDE SEQUENCE</scope>
    <source>
        <strain evidence="2">02402/16</strain>
        <tissue evidence="2">Leaf</tissue>
    </source>
</reference>
<feature type="region of interest" description="Disordered" evidence="1">
    <location>
        <begin position="340"/>
        <end position="371"/>
    </location>
</feature>
<feature type="region of interest" description="Disordered" evidence="1">
    <location>
        <begin position="95"/>
        <end position="125"/>
    </location>
</feature>
<organism evidence="2 3">
    <name type="scientific">Lolium multiflorum</name>
    <name type="common">Italian ryegrass</name>
    <name type="synonym">Lolium perenne subsp. multiflorum</name>
    <dbReference type="NCBI Taxonomy" id="4521"/>
    <lineage>
        <taxon>Eukaryota</taxon>
        <taxon>Viridiplantae</taxon>
        <taxon>Streptophyta</taxon>
        <taxon>Embryophyta</taxon>
        <taxon>Tracheophyta</taxon>
        <taxon>Spermatophyta</taxon>
        <taxon>Magnoliopsida</taxon>
        <taxon>Liliopsida</taxon>
        <taxon>Poales</taxon>
        <taxon>Poaceae</taxon>
        <taxon>BOP clade</taxon>
        <taxon>Pooideae</taxon>
        <taxon>Poodae</taxon>
        <taxon>Poeae</taxon>
        <taxon>Poeae Chloroplast Group 2 (Poeae type)</taxon>
        <taxon>Loliodinae</taxon>
        <taxon>Loliinae</taxon>
        <taxon>Lolium</taxon>
    </lineage>
</organism>
<feature type="region of interest" description="Disordered" evidence="1">
    <location>
        <begin position="27"/>
        <end position="64"/>
    </location>
</feature>
<sequence length="392" mass="44703">MRSSALVPLWPGYHRVEHLLPALYPLDTPASSRPPHQRRHDRRPAATNSPESPQFEARSRRSPQILAIDPRLPKLRHCTRSLYHLANVASNLASNLRRPTAPSDPLGTPPARRHLVGDDEAPRPCDQMEPYVQTETYDLENGGSLVFERDLYLVSERLERPPPKFHGVRIHNTPTGEQQWMITADLKGSSEPPISERILFSFKAYSWVDGLAHALQEGLARVCGQNIAALRGSRFAHFARHDTMGEPMALSSHPVLKIHVQHLDFMLHETRKDLELTRVHSHRAQMALAHHADAIRLLAKDRRSLRLQRAKNVATITRLREKIRTLEVTVRTQQDQIQEMEEDGEDIQGGDDFLSDDNDFEDDEFTDEEDYEFLEAAEDGIIPIDVDEDPEE</sequence>
<evidence type="ECO:0000313" key="3">
    <source>
        <dbReference type="Proteomes" id="UP001231189"/>
    </source>
</evidence>